<keyword evidence="3" id="KW-0378">Hydrolase</keyword>
<dbReference type="Proteomes" id="UP001652626">
    <property type="component" value="Chromosome 9"/>
</dbReference>
<dbReference type="OrthoDB" id="7464992at2759"/>
<dbReference type="SUPFAM" id="SSF102712">
    <property type="entry name" value="JAB1/MPN domain"/>
    <property type="match status" value="1"/>
</dbReference>
<evidence type="ECO:0000256" key="5">
    <source>
        <dbReference type="ARBA" id="ARBA00023049"/>
    </source>
</evidence>
<dbReference type="GO" id="GO:0008237">
    <property type="term" value="F:metallopeptidase activity"/>
    <property type="evidence" value="ECO:0007669"/>
    <property type="project" value="UniProtKB-KW"/>
</dbReference>
<feature type="compositionally biased region" description="Polar residues" evidence="6">
    <location>
        <begin position="290"/>
        <end position="299"/>
    </location>
</feature>
<gene>
    <name evidence="9" type="primary">LOC113402870</name>
</gene>
<evidence type="ECO:0000313" key="8">
    <source>
        <dbReference type="Proteomes" id="UP001652626"/>
    </source>
</evidence>
<evidence type="ECO:0000256" key="4">
    <source>
        <dbReference type="ARBA" id="ARBA00022833"/>
    </source>
</evidence>
<evidence type="ECO:0000256" key="3">
    <source>
        <dbReference type="ARBA" id="ARBA00022801"/>
    </source>
</evidence>
<organism evidence="8 9">
    <name type="scientific">Vanessa tameamea</name>
    <name type="common">Kamehameha butterfly</name>
    <dbReference type="NCBI Taxonomy" id="334116"/>
    <lineage>
        <taxon>Eukaryota</taxon>
        <taxon>Metazoa</taxon>
        <taxon>Ecdysozoa</taxon>
        <taxon>Arthropoda</taxon>
        <taxon>Hexapoda</taxon>
        <taxon>Insecta</taxon>
        <taxon>Pterygota</taxon>
        <taxon>Neoptera</taxon>
        <taxon>Endopterygota</taxon>
        <taxon>Lepidoptera</taxon>
        <taxon>Glossata</taxon>
        <taxon>Ditrysia</taxon>
        <taxon>Papilionoidea</taxon>
        <taxon>Nymphalidae</taxon>
        <taxon>Nymphalinae</taxon>
        <taxon>Vanessa</taxon>
    </lineage>
</organism>
<proteinExistence type="predicted"/>
<keyword evidence="8" id="KW-1185">Reference proteome</keyword>
<accession>A0A8B8IR69</accession>
<dbReference type="OMA" id="IMHTEAG"/>
<keyword evidence="2" id="KW-0479">Metal-binding</keyword>
<dbReference type="Gene3D" id="1.20.58.1880">
    <property type="match status" value="1"/>
</dbReference>
<dbReference type="Pfam" id="PF14464">
    <property type="entry name" value="Prok-JAB"/>
    <property type="match status" value="1"/>
</dbReference>
<dbReference type="InterPro" id="IPR050242">
    <property type="entry name" value="JAMM_MPN+_peptidase_M67A"/>
</dbReference>
<dbReference type="PANTHER" id="PTHR10410">
    <property type="entry name" value="EUKARYOTIC TRANSLATION INITIATION FACTOR 3 -RELATED"/>
    <property type="match status" value="1"/>
</dbReference>
<dbReference type="Gene3D" id="3.40.140.10">
    <property type="entry name" value="Cytidine Deaminase, domain 2"/>
    <property type="match status" value="1"/>
</dbReference>
<dbReference type="GO" id="GO:0046872">
    <property type="term" value="F:metal ion binding"/>
    <property type="evidence" value="ECO:0007669"/>
    <property type="project" value="UniProtKB-KW"/>
</dbReference>
<evidence type="ECO:0000256" key="2">
    <source>
        <dbReference type="ARBA" id="ARBA00022723"/>
    </source>
</evidence>
<feature type="region of interest" description="Disordered" evidence="6">
    <location>
        <begin position="225"/>
        <end position="299"/>
    </location>
</feature>
<name>A0A8B8IR69_VANTA</name>
<evidence type="ECO:0000256" key="1">
    <source>
        <dbReference type="ARBA" id="ARBA00022670"/>
    </source>
</evidence>
<dbReference type="RefSeq" id="XP_026499002.2">
    <property type="nucleotide sequence ID" value="XM_026643217.2"/>
</dbReference>
<feature type="compositionally biased region" description="Basic and acidic residues" evidence="6">
    <location>
        <begin position="263"/>
        <end position="276"/>
    </location>
</feature>
<dbReference type="PROSITE" id="PS50249">
    <property type="entry name" value="MPN"/>
    <property type="match status" value="1"/>
</dbReference>
<evidence type="ECO:0000256" key="6">
    <source>
        <dbReference type="SAM" id="MobiDB-lite"/>
    </source>
</evidence>
<keyword evidence="5" id="KW-0482">Metalloprotease</keyword>
<dbReference type="GeneID" id="113402870"/>
<reference evidence="9" key="1">
    <citation type="submission" date="2025-08" db="UniProtKB">
        <authorList>
            <consortium name="RefSeq"/>
        </authorList>
    </citation>
    <scope>IDENTIFICATION</scope>
    <source>
        <tissue evidence="9">Whole body</tissue>
    </source>
</reference>
<sequence>MADEDEIDVLGDFSFNSCFAQNNQGIPSCSDREDTVHPQWLLDSPATNWYDTQNIDKNRLKEGPSRKLSGHNTTAKYNTEQHTTWTQNERDLLKTEMIKYGRNVKKISKTIKTKTETEIQALIEAEHGIHLDTSHDIEKLEEDIPVVHEEIVSESLVSMSDVLNIVSTGVPTIPVTKKPFKKKNVNRNVKNTFIKPKAKIQPNINTIDSAELYFEDDLVVGSTESVDSESDVTQPITKKTFKQQKEKVTAMKKIGNHRRKVSRNYDKGRIRNKSNDNLKSPQGRQRKDSSLSNDSVKSPQMQIVLGSGQALPVSEGEEVIKIEKKDTECESDIEVDIDSDKESSPVKLEVKKQEKELDGPIAVPLRKFEPMPKRNRKINLDGGGGYTIMHTDSGDLYEIGQEPRKERQQKKPVINLIPCRFYNAEKPAPCEVALHVSALLHMDAHAHSSRAEVMGLLGGRWAAPRLRLRLYRRVRAVAAPTHCDMEPVSQARAADWLRARGAAVCAWHHSHPRFPAAPSAQDLRSQHALQAALRWPLPFLALVTSQHWPPGRRASTLRCFRVEEYDEATDLPVGYQLSVKIVPDLTAASLPEFLRELRDLLCNFNDRNHLSVDMVKDICPQAGLTYLEKCISSIRHHMHSAGYEDDDPLIEQLIRGIRDIVR</sequence>
<evidence type="ECO:0000313" key="9">
    <source>
        <dbReference type="RefSeq" id="XP_026499002.2"/>
    </source>
</evidence>
<evidence type="ECO:0000259" key="7">
    <source>
        <dbReference type="PROSITE" id="PS50249"/>
    </source>
</evidence>
<dbReference type="AlphaFoldDB" id="A0A8B8IR69"/>
<protein>
    <submittedName>
        <fullName evidence="9">Uncharacterized protein LOC113402870 isoform X1</fullName>
    </submittedName>
</protein>
<dbReference type="InterPro" id="IPR037518">
    <property type="entry name" value="MPN"/>
</dbReference>
<feature type="domain" description="MPN" evidence="7">
    <location>
        <begin position="432"/>
        <end position="566"/>
    </location>
</feature>
<dbReference type="InterPro" id="IPR028090">
    <property type="entry name" value="JAB_dom_prok"/>
</dbReference>
<dbReference type="GO" id="GO:0006508">
    <property type="term" value="P:proteolysis"/>
    <property type="evidence" value="ECO:0007669"/>
    <property type="project" value="UniProtKB-KW"/>
</dbReference>
<keyword evidence="1" id="KW-0645">Protease</keyword>
<keyword evidence="4" id="KW-0862">Zinc</keyword>